<keyword evidence="3" id="KW-0732">Signal</keyword>
<proteinExistence type="predicted"/>
<dbReference type="Proteomes" id="UP000799428">
    <property type="component" value="Unassembled WGS sequence"/>
</dbReference>
<dbReference type="AlphaFoldDB" id="A0A6G1K871"/>
<name>A0A6G1K871_9PLEO</name>
<evidence type="ECO:0000256" key="2">
    <source>
        <dbReference type="SAM" id="Phobius"/>
    </source>
</evidence>
<feature type="compositionally biased region" description="Polar residues" evidence="1">
    <location>
        <begin position="113"/>
        <end position="125"/>
    </location>
</feature>
<keyword evidence="2" id="KW-0812">Transmembrane</keyword>
<gene>
    <name evidence="4" type="ORF">K504DRAFT_455603</name>
</gene>
<evidence type="ECO:0000256" key="1">
    <source>
        <dbReference type="SAM" id="MobiDB-lite"/>
    </source>
</evidence>
<evidence type="ECO:0000313" key="4">
    <source>
        <dbReference type="EMBL" id="KAF2708641.1"/>
    </source>
</evidence>
<protein>
    <recommendedName>
        <fullName evidence="6">Mid2 domain-containing protein</fullName>
    </recommendedName>
</protein>
<organism evidence="4 5">
    <name type="scientific">Pleomassaria siparia CBS 279.74</name>
    <dbReference type="NCBI Taxonomy" id="1314801"/>
    <lineage>
        <taxon>Eukaryota</taxon>
        <taxon>Fungi</taxon>
        <taxon>Dikarya</taxon>
        <taxon>Ascomycota</taxon>
        <taxon>Pezizomycotina</taxon>
        <taxon>Dothideomycetes</taxon>
        <taxon>Pleosporomycetidae</taxon>
        <taxon>Pleosporales</taxon>
        <taxon>Pleomassariaceae</taxon>
        <taxon>Pleomassaria</taxon>
    </lineage>
</organism>
<keyword evidence="2" id="KW-1133">Transmembrane helix</keyword>
<evidence type="ECO:0008006" key="6">
    <source>
        <dbReference type="Google" id="ProtNLM"/>
    </source>
</evidence>
<evidence type="ECO:0000313" key="5">
    <source>
        <dbReference type="Proteomes" id="UP000799428"/>
    </source>
</evidence>
<reference evidence="4" key="1">
    <citation type="journal article" date="2020" name="Stud. Mycol.">
        <title>101 Dothideomycetes genomes: a test case for predicting lifestyles and emergence of pathogens.</title>
        <authorList>
            <person name="Haridas S."/>
            <person name="Albert R."/>
            <person name="Binder M."/>
            <person name="Bloem J."/>
            <person name="Labutti K."/>
            <person name="Salamov A."/>
            <person name="Andreopoulos B."/>
            <person name="Baker S."/>
            <person name="Barry K."/>
            <person name="Bills G."/>
            <person name="Bluhm B."/>
            <person name="Cannon C."/>
            <person name="Castanera R."/>
            <person name="Culley D."/>
            <person name="Daum C."/>
            <person name="Ezra D."/>
            <person name="Gonzalez J."/>
            <person name="Henrissat B."/>
            <person name="Kuo A."/>
            <person name="Liang C."/>
            <person name="Lipzen A."/>
            <person name="Lutzoni F."/>
            <person name="Magnuson J."/>
            <person name="Mondo S."/>
            <person name="Nolan M."/>
            <person name="Ohm R."/>
            <person name="Pangilinan J."/>
            <person name="Park H.-J."/>
            <person name="Ramirez L."/>
            <person name="Alfaro M."/>
            <person name="Sun H."/>
            <person name="Tritt A."/>
            <person name="Yoshinaga Y."/>
            <person name="Zwiers L.-H."/>
            <person name="Turgeon B."/>
            <person name="Goodwin S."/>
            <person name="Spatafora J."/>
            <person name="Crous P."/>
            <person name="Grigoriev I."/>
        </authorList>
    </citation>
    <scope>NUCLEOTIDE SEQUENCE</scope>
    <source>
        <strain evidence="4">CBS 279.74</strain>
    </source>
</reference>
<evidence type="ECO:0000256" key="3">
    <source>
        <dbReference type="SAM" id="SignalP"/>
    </source>
</evidence>
<feature type="transmembrane region" description="Helical" evidence="2">
    <location>
        <begin position="77"/>
        <end position="95"/>
    </location>
</feature>
<feature type="region of interest" description="Disordered" evidence="1">
    <location>
        <begin position="102"/>
        <end position="148"/>
    </location>
</feature>
<feature type="chain" id="PRO_5026311046" description="Mid2 domain-containing protein" evidence="3">
    <location>
        <begin position="28"/>
        <end position="148"/>
    </location>
</feature>
<keyword evidence="2" id="KW-0472">Membrane</keyword>
<accession>A0A6G1K871</accession>
<sequence length="148" mass="15855">MTMTSMFSSILLAIAMAMATSSALVQAAPVAMPILASTNTSTVAETSKLNMTRAALAQNGTSEGKKMYHHDGRPAKIIWFVLAGCLGTLLLAMGIEKCIKKRKASRLPPPETNIETPVNPSTGSPKLQDEVQEPQDEVQKPPPVVRRP</sequence>
<dbReference type="EMBL" id="MU005771">
    <property type="protein sequence ID" value="KAF2708641.1"/>
    <property type="molecule type" value="Genomic_DNA"/>
</dbReference>
<keyword evidence="5" id="KW-1185">Reference proteome</keyword>
<feature type="signal peptide" evidence="3">
    <location>
        <begin position="1"/>
        <end position="27"/>
    </location>
</feature>